<dbReference type="EMBL" id="CP059735">
    <property type="protein sequence ID" value="WDD96939.1"/>
    <property type="molecule type" value="Genomic_DNA"/>
</dbReference>
<evidence type="ECO:0000259" key="10">
    <source>
        <dbReference type="PROSITE" id="PS50885"/>
    </source>
</evidence>
<dbReference type="Gene3D" id="6.10.340.10">
    <property type="match status" value="1"/>
</dbReference>
<dbReference type="GO" id="GO:0016020">
    <property type="term" value="C:membrane"/>
    <property type="evidence" value="ECO:0007669"/>
    <property type="project" value="UniProtKB-SubCell"/>
</dbReference>
<dbReference type="EC" id="2.7.13.3" evidence="3"/>
<dbReference type="CDD" id="cd00082">
    <property type="entry name" value="HisKA"/>
    <property type="match status" value="1"/>
</dbReference>
<dbReference type="GO" id="GO:0000155">
    <property type="term" value="F:phosphorelay sensor kinase activity"/>
    <property type="evidence" value="ECO:0007669"/>
    <property type="project" value="InterPro"/>
</dbReference>
<evidence type="ECO:0000256" key="7">
    <source>
        <dbReference type="SAM" id="Coils"/>
    </source>
</evidence>
<dbReference type="InterPro" id="IPR036097">
    <property type="entry name" value="HisK_dim/P_sf"/>
</dbReference>
<dbReference type="SMART" id="SM00387">
    <property type="entry name" value="HATPase_c"/>
    <property type="match status" value="1"/>
</dbReference>
<keyword evidence="8" id="KW-1133">Transmembrane helix</keyword>
<reference evidence="11 12" key="2">
    <citation type="journal article" date="2022" name="Mar. Drugs">
        <title>Bioassay-Guided Fractionation Leads to the Detection of Cholic Acid Generated by the Rare Thalassomonas sp.</title>
        <authorList>
            <person name="Pheiffer F."/>
            <person name="Schneider Y.K."/>
            <person name="Hansen E.H."/>
            <person name="Andersen J.H."/>
            <person name="Isaksson J."/>
            <person name="Busche T."/>
            <person name="R C."/>
            <person name="Kalinowski J."/>
            <person name="Zyl L.V."/>
            <person name="Trindade M."/>
        </authorList>
    </citation>
    <scope>NUCLEOTIDE SEQUENCE [LARGE SCALE GENOMIC DNA]</scope>
    <source>
        <strain evidence="11 12">A5K-106</strain>
    </source>
</reference>
<evidence type="ECO:0000313" key="11">
    <source>
        <dbReference type="EMBL" id="WDD96939.1"/>
    </source>
</evidence>
<dbReference type="AlphaFoldDB" id="A0AAF0C1P8"/>
<organism evidence="11 12">
    <name type="scientific">Thalassomonas actiniarum</name>
    <dbReference type="NCBI Taxonomy" id="485447"/>
    <lineage>
        <taxon>Bacteria</taxon>
        <taxon>Pseudomonadati</taxon>
        <taxon>Pseudomonadota</taxon>
        <taxon>Gammaproteobacteria</taxon>
        <taxon>Alteromonadales</taxon>
        <taxon>Colwelliaceae</taxon>
        <taxon>Thalassomonas</taxon>
    </lineage>
</organism>
<evidence type="ECO:0000256" key="4">
    <source>
        <dbReference type="ARBA" id="ARBA00022553"/>
    </source>
</evidence>
<dbReference type="Gene3D" id="3.30.565.10">
    <property type="entry name" value="Histidine kinase-like ATPase, C-terminal domain"/>
    <property type="match status" value="1"/>
</dbReference>
<dbReference type="InterPro" id="IPR005467">
    <property type="entry name" value="His_kinase_dom"/>
</dbReference>
<comment type="catalytic activity">
    <reaction evidence="1">
        <text>ATP + protein L-histidine = ADP + protein N-phospho-L-histidine.</text>
        <dbReference type="EC" id="2.7.13.3"/>
    </reaction>
</comment>
<dbReference type="InterPro" id="IPR003661">
    <property type="entry name" value="HisK_dim/P_dom"/>
</dbReference>
<feature type="transmembrane region" description="Helical" evidence="8">
    <location>
        <begin position="172"/>
        <end position="193"/>
    </location>
</feature>
<dbReference type="PRINTS" id="PR00344">
    <property type="entry name" value="BCTRLSENSOR"/>
</dbReference>
<feature type="transmembrane region" description="Helical" evidence="8">
    <location>
        <begin position="20"/>
        <end position="39"/>
    </location>
</feature>
<name>A0AAF0C1P8_9GAMM</name>
<dbReference type="PROSITE" id="PS50109">
    <property type="entry name" value="HIS_KIN"/>
    <property type="match status" value="1"/>
</dbReference>
<gene>
    <name evidence="11" type="ORF">SG35_016415</name>
</gene>
<dbReference type="SUPFAM" id="SSF55874">
    <property type="entry name" value="ATPase domain of HSP90 chaperone/DNA topoisomerase II/histidine kinase"/>
    <property type="match status" value="1"/>
</dbReference>
<keyword evidence="4" id="KW-0597">Phosphoprotein</keyword>
<dbReference type="InterPro" id="IPR003660">
    <property type="entry name" value="HAMP_dom"/>
</dbReference>
<reference evidence="11 12" key="1">
    <citation type="journal article" date="2015" name="Genome Announc.">
        <title>Draft Genome Sequences of Marine Isolates of Thalassomonas viridans and Thalassomonas actiniarum.</title>
        <authorList>
            <person name="Olonade I."/>
            <person name="van Zyl L.J."/>
            <person name="Trindade M."/>
        </authorList>
    </citation>
    <scope>NUCLEOTIDE SEQUENCE [LARGE SCALE GENOMIC DNA]</scope>
    <source>
        <strain evidence="11 12">A5K-106</strain>
    </source>
</reference>
<dbReference type="Pfam" id="PF00672">
    <property type="entry name" value="HAMP"/>
    <property type="match status" value="1"/>
</dbReference>
<keyword evidence="6" id="KW-0418">Kinase</keyword>
<evidence type="ECO:0000256" key="1">
    <source>
        <dbReference type="ARBA" id="ARBA00000085"/>
    </source>
</evidence>
<accession>A0AAF0C1P8</accession>
<keyword evidence="8" id="KW-0812">Transmembrane</keyword>
<dbReference type="InterPro" id="IPR004358">
    <property type="entry name" value="Sig_transdc_His_kin-like_C"/>
</dbReference>
<keyword evidence="12" id="KW-1185">Reference proteome</keyword>
<evidence type="ECO:0000256" key="5">
    <source>
        <dbReference type="ARBA" id="ARBA00022679"/>
    </source>
</evidence>
<feature type="coiled-coil region" evidence="7">
    <location>
        <begin position="232"/>
        <end position="277"/>
    </location>
</feature>
<comment type="subcellular location">
    <subcellularLocation>
        <location evidence="2">Membrane</location>
    </subcellularLocation>
</comment>
<evidence type="ECO:0000256" key="2">
    <source>
        <dbReference type="ARBA" id="ARBA00004370"/>
    </source>
</evidence>
<evidence type="ECO:0000256" key="6">
    <source>
        <dbReference type="ARBA" id="ARBA00022777"/>
    </source>
</evidence>
<dbReference type="InterPro" id="IPR003594">
    <property type="entry name" value="HATPase_dom"/>
</dbReference>
<dbReference type="PANTHER" id="PTHR43065:SF50">
    <property type="entry name" value="HISTIDINE KINASE"/>
    <property type="match status" value="1"/>
</dbReference>
<dbReference type="Gene3D" id="1.10.287.130">
    <property type="match status" value="1"/>
</dbReference>
<dbReference type="PANTHER" id="PTHR43065">
    <property type="entry name" value="SENSOR HISTIDINE KINASE"/>
    <property type="match status" value="1"/>
</dbReference>
<keyword evidence="5" id="KW-0808">Transferase</keyword>
<dbReference type="SUPFAM" id="SSF47384">
    <property type="entry name" value="Homodimeric domain of signal transducing histidine kinase"/>
    <property type="match status" value="1"/>
</dbReference>
<proteinExistence type="predicted"/>
<dbReference type="InterPro" id="IPR036890">
    <property type="entry name" value="HATPase_C_sf"/>
</dbReference>
<evidence type="ECO:0000256" key="8">
    <source>
        <dbReference type="SAM" id="Phobius"/>
    </source>
</evidence>
<dbReference type="Proteomes" id="UP000032568">
    <property type="component" value="Chromosome"/>
</dbReference>
<dbReference type="CDD" id="cd06225">
    <property type="entry name" value="HAMP"/>
    <property type="match status" value="1"/>
</dbReference>
<dbReference type="Pfam" id="PF02518">
    <property type="entry name" value="HATPase_c"/>
    <property type="match status" value="1"/>
</dbReference>
<evidence type="ECO:0000259" key="9">
    <source>
        <dbReference type="PROSITE" id="PS50109"/>
    </source>
</evidence>
<evidence type="ECO:0000313" key="12">
    <source>
        <dbReference type="Proteomes" id="UP000032568"/>
    </source>
</evidence>
<dbReference type="PROSITE" id="PS50885">
    <property type="entry name" value="HAMP"/>
    <property type="match status" value="1"/>
</dbReference>
<dbReference type="KEGG" id="tact:SG35_016415"/>
<protein>
    <recommendedName>
        <fullName evidence="3">histidine kinase</fullName>
        <ecNumber evidence="3">2.7.13.3</ecNumber>
    </recommendedName>
</protein>
<dbReference type="SMART" id="SM00304">
    <property type="entry name" value="HAMP"/>
    <property type="match status" value="1"/>
</dbReference>
<sequence length="730" mass="81154">MKPPSLVDVKDSIATHLLKVVFSFYLVLTVAVTLAHIYVEFSDTKEKVKNELVVIGNTFEPGLAKALWDYNTEQLQPVFLGMVESPDVEGIKLEDEWGNISGKGRIINKNGQIIDFDSKGNQQPVLGYSHFSGLFQHSFTIKHINKGETVTLGQATIYSSSGVVVEKVKWGFFYIIINAIIKTIALWVLFLIISRKLLSRPLASLTEATQQVDLDKLDNLEIVIDTKGRNELKILEEAFNAMIEKLNGAKQEIVDKAQQLTARNEELSNLSTELKLSNHRLTTILENTKALGEVSDKKSAMLLTTNTLLQEIPFSHFPKINIVYQDIDAGDKEAFISFCPSSTAEPLDNDLAQVNTMNSSELLFNKTLSESPTLPTDIQPETGYCLTDTQLDLIVRQGEELRGVISIQDIDTSVLSEEYLAFIDTLAHFLSLTIEKIEMNQGLERKINERSGELIEAFQKLASQHSELKSTQQQLVQSEKLASIGTLTAGVAHEINNPNNFAYAAVYLMQDEIKEIMAFLKQLAGGDDADPEVIAALENKFTKLIELTNTAREGTKRIKVIVSDLRSFSRLDDTQKEQIYLSTLIKSTLNLVSTQYTEIDITTNFICDPLITCFPAKLSQVFMNIAVNACQAIETNTRKNNNLAGKLTITLNEDYHQLKLTFQDNGCGMDEMTQKKIFDPFFTTKDVGSGTGLGMAISFGIIEEHGGTIKVASTIDEGTSISIYLPLDET</sequence>
<feature type="domain" description="Histidine kinase" evidence="9">
    <location>
        <begin position="490"/>
        <end position="729"/>
    </location>
</feature>
<keyword evidence="8" id="KW-0472">Membrane</keyword>
<dbReference type="RefSeq" id="WP_044835437.1">
    <property type="nucleotide sequence ID" value="NZ_CP059735.1"/>
</dbReference>
<evidence type="ECO:0000256" key="3">
    <source>
        <dbReference type="ARBA" id="ARBA00012438"/>
    </source>
</evidence>
<keyword evidence="7" id="KW-0175">Coiled coil</keyword>
<feature type="domain" description="HAMP" evidence="10">
    <location>
        <begin position="196"/>
        <end position="251"/>
    </location>
</feature>